<feature type="compositionally biased region" description="Basic and acidic residues" evidence="1">
    <location>
        <begin position="61"/>
        <end position="88"/>
    </location>
</feature>
<comment type="caution">
    <text evidence="2">The sequence shown here is derived from an EMBL/GenBank/DDBJ whole genome shotgun (WGS) entry which is preliminary data.</text>
</comment>
<feature type="region of interest" description="Disordered" evidence="1">
    <location>
        <begin position="52"/>
        <end position="105"/>
    </location>
</feature>
<evidence type="ECO:0000313" key="3">
    <source>
        <dbReference type="Proteomes" id="UP001273209"/>
    </source>
</evidence>
<reference evidence="2" key="1">
    <citation type="submission" date="2023-11" db="EMBL/GenBank/DDBJ databases">
        <title>The genome sequences of three competitors of mushroom-forming fungi.</title>
        <authorList>
            <person name="Beijen E."/>
            <person name="Ohm R.A."/>
        </authorList>
    </citation>
    <scope>NUCLEOTIDE SEQUENCE</scope>
    <source>
        <strain evidence="2">CBS 100526</strain>
    </source>
</reference>
<name>A0AAE1IB21_9HYPO</name>
<evidence type="ECO:0000256" key="1">
    <source>
        <dbReference type="SAM" id="MobiDB-lite"/>
    </source>
</evidence>
<protein>
    <submittedName>
        <fullName evidence="2">Uncharacterized protein</fullName>
    </submittedName>
</protein>
<gene>
    <name evidence="2" type="ORF">Triagg1_7903</name>
</gene>
<dbReference type="GeneID" id="87922595"/>
<dbReference type="AlphaFoldDB" id="A0AAE1IB21"/>
<dbReference type="Proteomes" id="UP001273209">
    <property type="component" value="Unassembled WGS sequence"/>
</dbReference>
<sequence length="152" mass="16543">MVGGIGFIAKPVVGGDHGKLPLIRISQTDRHIEYERLLGDFSVADFVEEFGGREKKKRRRGKEEEGKGGGGEGTERENGRRSKGEGNWKKVHNVETIQAKRSSPLPFKRLRADTLPFRASHSVPTAASHGSPTMQPAAFFSHGGLLTAVAPQ</sequence>
<proteinExistence type="predicted"/>
<keyword evidence="3" id="KW-1185">Reference proteome</keyword>
<accession>A0AAE1IB21</accession>
<organism evidence="2 3">
    <name type="scientific">Trichoderma aggressivum f. europaeum</name>
    <dbReference type="NCBI Taxonomy" id="173218"/>
    <lineage>
        <taxon>Eukaryota</taxon>
        <taxon>Fungi</taxon>
        <taxon>Dikarya</taxon>
        <taxon>Ascomycota</taxon>
        <taxon>Pezizomycotina</taxon>
        <taxon>Sordariomycetes</taxon>
        <taxon>Hypocreomycetidae</taxon>
        <taxon>Hypocreales</taxon>
        <taxon>Hypocreaceae</taxon>
        <taxon>Trichoderma</taxon>
    </lineage>
</organism>
<dbReference type="RefSeq" id="XP_062753236.1">
    <property type="nucleotide sequence ID" value="XM_062902690.1"/>
</dbReference>
<dbReference type="EMBL" id="JAWRVG010000036">
    <property type="protein sequence ID" value="KAK4067175.1"/>
    <property type="molecule type" value="Genomic_DNA"/>
</dbReference>
<evidence type="ECO:0000313" key="2">
    <source>
        <dbReference type="EMBL" id="KAK4067175.1"/>
    </source>
</evidence>